<dbReference type="OrthoDB" id="10273283at2759"/>
<evidence type="ECO:0000256" key="1">
    <source>
        <dbReference type="SAM" id="MobiDB-lite"/>
    </source>
</evidence>
<organism evidence="2 3">
    <name type="scientific">Mucor circinelloides f. circinelloides (strain 1006PhL)</name>
    <name type="common">Mucormycosis agent</name>
    <name type="synonym">Calyptromyces circinelloides</name>
    <dbReference type="NCBI Taxonomy" id="1220926"/>
    <lineage>
        <taxon>Eukaryota</taxon>
        <taxon>Fungi</taxon>
        <taxon>Fungi incertae sedis</taxon>
        <taxon>Mucoromycota</taxon>
        <taxon>Mucoromycotina</taxon>
        <taxon>Mucoromycetes</taxon>
        <taxon>Mucorales</taxon>
        <taxon>Mucorineae</taxon>
        <taxon>Mucoraceae</taxon>
        <taxon>Mucor</taxon>
    </lineage>
</organism>
<proteinExistence type="predicted"/>
<evidence type="ECO:0000313" key="3">
    <source>
        <dbReference type="Proteomes" id="UP000014254"/>
    </source>
</evidence>
<accession>S2K3I8</accession>
<feature type="compositionally biased region" description="Basic and acidic residues" evidence="1">
    <location>
        <begin position="20"/>
        <end position="33"/>
    </location>
</feature>
<feature type="region of interest" description="Disordered" evidence="1">
    <location>
        <begin position="1"/>
        <end position="43"/>
    </location>
</feature>
<dbReference type="InParanoid" id="S2K3I8"/>
<dbReference type="EMBL" id="KE123981">
    <property type="protein sequence ID" value="EPB86775.1"/>
    <property type="molecule type" value="Genomic_DNA"/>
</dbReference>
<dbReference type="AlphaFoldDB" id="S2K3I8"/>
<dbReference type="Proteomes" id="UP000014254">
    <property type="component" value="Unassembled WGS sequence"/>
</dbReference>
<feature type="compositionally biased region" description="Polar residues" evidence="1">
    <location>
        <begin position="1"/>
        <end position="19"/>
    </location>
</feature>
<keyword evidence="3" id="KW-1185">Reference proteome</keyword>
<reference evidence="3" key="1">
    <citation type="submission" date="2013-05" db="EMBL/GenBank/DDBJ databases">
        <title>The Genome sequence of Mucor circinelloides f. circinelloides 1006PhL.</title>
        <authorList>
            <consortium name="The Broad Institute Genomics Platform"/>
            <person name="Cuomo C."/>
            <person name="Earl A."/>
            <person name="Findley K."/>
            <person name="Lee S.C."/>
            <person name="Walker B."/>
            <person name="Young S."/>
            <person name="Zeng Q."/>
            <person name="Gargeya S."/>
            <person name="Fitzgerald M."/>
            <person name="Haas B."/>
            <person name="Abouelleil A."/>
            <person name="Allen A.W."/>
            <person name="Alvarado L."/>
            <person name="Arachchi H.M."/>
            <person name="Berlin A.M."/>
            <person name="Chapman S.B."/>
            <person name="Gainer-Dewar J."/>
            <person name="Goldberg J."/>
            <person name="Griggs A."/>
            <person name="Gujja S."/>
            <person name="Hansen M."/>
            <person name="Howarth C."/>
            <person name="Imamovic A."/>
            <person name="Ireland A."/>
            <person name="Larimer J."/>
            <person name="McCowan C."/>
            <person name="Murphy C."/>
            <person name="Pearson M."/>
            <person name="Poon T.W."/>
            <person name="Priest M."/>
            <person name="Roberts A."/>
            <person name="Saif S."/>
            <person name="Shea T."/>
            <person name="Sisk P."/>
            <person name="Sykes S."/>
            <person name="Wortman J."/>
            <person name="Nusbaum C."/>
            <person name="Birren B."/>
        </authorList>
    </citation>
    <scope>NUCLEOTIDE SEQUENCE [LARGE SCALE GENOMIC DNA]</scope>
    <source>
        <strain evidence="3">1006PhL</strain>
    </source>
</reference>
<dbReference type="VEuPathDB" id="FungiDB:HMPREF1544_06388"/>
<protein>
    <submittedName>
        <fullName evidence="2">Uncharacterized protein</fullName>
    </submittedName>
</protein>
<gene>
    <name evidence="2" type="ORF">HMPREF1544_06388</name>
</gene>
<name>S2K3I8_MUCC1</name>
<sequence length="121" mass="13318">MAGISSTNPNKQPGSQASQRSKDSFKDLLKEEGNGNGATTAPDLSDVRGFAALMLDIDQGSYHDGEFVREMFLNATAEYEGLVVRYFADQRQALIDGMNEKLSQTQNHYGHSRTYSSYSPS</sequence>
<evidence type="ECO:0000313" key="2">
    <source>
        <dbReference type="EMBL" id="EPB86775.1"/>
    </source>
</evidence>